<proteinExistence type="predicted"/>
<dbReference type="EMBL" id="LAZR01061182">
    <property type="protein sequence ID" value="KKK64098.1"/>
    <property type="molecule type" value="Genomic_DNA"/>
</dbReference>
<protein>
    <submittedName>
        <fullName evidence="1">Uncharacterized protein</fullName>
    </submittedName>
</protein>
<name>A0A0F8X5M9_9ZZZZ</name>
<gene>
    <name evidence="1" type="ORF">LCGC14_2987690</name>
</gene>
<sequence length="23" mass="2565">VNTAKTPQDLIDAITEKKMYVGE</sequence>
<accession>A0A0F8X5M9</accession>
<organism evidence="1">
    <name type="scientific">marine sediment metagenome</name>
    <dbReference type="NCBI Taxonomy" id="412755"/>
    <lineage>
        <taxon>unclassified sequences</taxon>
        <taxon>metagenomes</taxon>
        <taxon>ecological metagenomes</taxon>
    </lineage>
</organism>
<reference evidence="1" key="1">
    <citation type="journal article" date="2015" name="Nature">
        <title>Complex archaea that bridge the gap between prokaryotes and eukaryotes.</title>
        <authorList>
            <person name="Spang A."/>
            <person name="Saw J.H."/>
            <person name="Jorgensen S.L."/>
            <person name="Zaremba-Niedzwiedzka K."/>
            <person name="Martijn J."/>
            <person name="Lind A.E."/>
            <person name="van Eijk R."/>
            <person name="Schleper C."/>
            <person name="Guy L."/>
            <person name="Ettema T.J."/>
        </authorList>
    </citation>
    <scope>NUCLEOTIDE SEQUENCE</scope>
</reference>
<comment type="caution">
    <text evidence="1">The sequence shown here is derived from an EMBL/GenBank/DDBJ whole genome shotgun (WGS) entry which is preliminary data.</text>
</comment>
<feature type="non-terminal residue" evidence="1">
    <location>
        <position position="1"/>
    </location>
</feature>
<evidence type="ECO:0000313" key="1">
    <source>
        <dbReference type="EMBL" id="KKK64098.1"/>
    </source>
</evidence>
<dbReference type="AlphaFoldDB" id="A0A0F8X5M9"/>